<reference evidence="1" key="1">
    <citation type="submission" date="2014-09" db="EMBL/GenBank/DDBJ databases">
        <authorList>
            <person name="Magalhaes I.L.F."/>
            <person name="Oliveira U."/>
            <person name="Santos F.R."/>
            <person name="Vidigal T.H.D.A."/>
            <person name="Brescovit A.D."/>
            <person name="Santos A.J."/>
        </authorList>
    </citation>
    <scope>NUCLEOTIDE SEQUENCE</scope>
    <source>
        <tissue evidence="1">Shoot tissue taken approximately 20 cm above the soil surface</tissue>
    </source>
</reference>
<organism evidence="1">
    <name type="scientific">Arundo donax</name>
    <name type="common">Giant reed</name>
    <name type="synonym">Donax arundinaceus</name>
    <dbReference type="NCBI Taxonomy" id="35708"/>
    <lineage>
        <taxon>Eukaryota</taxon>
        <taxon>Viridiplantae</taxon>
        <taxon>Streptophyta</taxon>
        <taxon>Embryophyta</taxon>
        <taxon>Tracheophyta</taxon>
        <taxon>Spermatophyta</taxon>
        <taxon>Magnoliopsida</taxon>
        <taxon>Liliopsida</taxon>
        <taxon>Poales</taxon>
        <taxon>Poaceae</taxon>
        <taxon>PACMAD clade</taxon>
        <taxon>Arundinoideae</taxon>
        <taxon>Arundineae</taxon>
        <taxon>Arundo</taxon>
    </lineage>
</organism>
<protein>
    <submittedName>
        <fullName evidence="1">Uncharacterized protein</fullName>
    </submittedName>
</protein>
<reference evidence="1" key="2">
    <citation type="journal article" date="2015" name="Data Brief">
        <title>Shoot transcriptome of the giant reed, Arundo donax.</title>
        <authorList>
            <person name="Barrero R.A."/>
            <person name="Guerrero F.D."/>
            <person name="Moolhuijzen P."/>
            <person name="Goolsby J.A."/>
            <person name="Tidwell J."/>
            <person name="Bellgard S.E."/>
            <person name="Bellgard M.I."/>
        </authorList>
    </citation>
    <scope>NUCLEOTIDE SEQUENCE</scope>
    <source>
        <tissue evidence="1">Shoot tissue taken approximately 20 cm above the soil surface</tissue>
    </source>
</reference>
<proteinExistence type="predicted"/>
<sequence length="59" mass="6495">MSSRRSSSVARLGISAWCSLPIHGHTGESSYIISEAREASEEGWWSPLSSRSSISIYHN</sequence>
<evidence type="ECO:0000313" key="1">
    <source>
        <dbReference type="EMBL" id="JAD79767.1"/>
    </source>
</evidence>
<dbReference type="EMBL" id="GBRH01218128">
    <property type="protein sequence ID" value="JAD79767.1"/>
    <property type="molecule type" value="Transcribed_RNA"/>
</dbReference>
<dbReference type="AlphaFoldDB" id="A0A0A9D7P3"/>
<accession>A0A0A9D7P3</accession>
<name>A0A0A9D7P3_ARUDO</name>